<name>A0AAW1RML6_9CHLO</name>
<accession>A0AAW1RML6</accession>
<organism evidence="1 2">
    <name type="scientific">Apatococcus lobatus</name>
    <dbReference type="NCBI Taxonomy" id="904363"/>
    <lineage>
        <taxon>Eukaryota</taxon>
        <taxon>Viridiplantae</taxon>
        <taxon>Chlorophyta</taxon>
        <taxon>core chlorophytes</taxon>
        <taxon>Trebouxiophyceae</taxon>
        <taxon>Chlorellales</taxon>
        <taxon>Chlorellaceae</taxon>
        <taxon>Apatococcus</taxon>
    </lineage>
</organism>
<dbReference type="AlphaFoldDB" id="A0AAW1RML6"/>
<protein>
    <submittedName>
        <fullName evidence="1">Uncharacterized protein</fullName>
    </submittedName>
</protein>
<proteinExistence type="predicted"/>
<comment type="caution">
    <text evidence="1">The sequence shown here is derived from an EMBL/GenBank/DDBJ whole genome shotgun (WGS) entry which is preliminary data.</text>
</comment>
<sequence length="270" mass="29709">MTLEHQAVRQAKFPSVSQSIGGNASAPMPAFAVASSCFRRWMPILPKASSGVCINMKVTTRGYFFLSLKPLVSLLHLMSSCTGQHALHSHWDACHEKLPDPSCPSGIILMTCLVPHMPVPRISGLARQPCRAVWVHLLAQVWAPCKVWPMQVMQQSLLNGTCAARRANAPLKVSFVAIGRGVWHSHCSLVWRTRAFWSAQCANDDDIARSMGMDAHDVKMNSIRAGVEVSCSHPRAAHMLVTRCFTLRWFALIASWEIGPVHPPQGTSVV</sequence>
<evidence type="ECO:0000313" key="1">
    <source>
        <dbReference type="EMBL" id="KAK9834416.1"/>
    </source>
</evidence>
<keyword evidence="2" id="KW-1185">Reference proteome</keyword>
<dbReference type="EMBL" id="JALJOS010000009">
    <property type="protein sequence ID" value="KAK9834416.1"/>
    <property type="molecule type" value="Genomic_DNA"/>
</dbReference>
<evidence type="ECO:0000313" key="2">
    <source>
        <dbReference type="Proteomes" id="UP001438707"/>
    </source>
</evidence>
<gene>
    <name evidence="1" type="ORF">WJX74_001352</name>
</gene>
<dbReference type="Proteomes" id="UP001438707">
    <property type="component" value="Unassembled WGS sequence"/>
</dbReference>
<reference evidence="1 2" key="1">
    <citation type="journal article" date="2024" name="Nat. Commun.">
        <title>Phylogenomics reveals the evolutionary origins of lichenization in chlorophyte algae.</title>
        <authorList>
            <person name="Puginier C."/>
            <person name="Libourel C."/>
            <person name="Otte J."/>
            <person name="Skaloud P."/>
            <person name="Haon M."/>
            <person name="Grisel S."/>
            <person name="Petersen M."/>
            <person name="Berrin J.G."/>
            <person name="Delaux P.M."/>
            <person name="Dal Grande F."/>
            <person name="Keller J."/>
        </authorList>
    </citation>
    <scope>NUCLEOTIDE SEQUENCE [LARGE SCALE GENOMIC DNA]</scope>
    <source>
        <strain evidence="1 2">SAG 2145</strain>
    </source>
</reference>